<dbReference type="GO" id="GO:0005886">
    <property type="term" value="C:plasma membrane"/>
    <property type="evidence" value="ECO:0007669"/>
    <property type="project" value="UniProtKB-SubCell"/>
</dbReference>
<gene>
    <name evidence="12" type="ORF">ACFSBJ_06480</name>
</gene>
<keyword evidence="8 9" id="KW-0472">Membrane</keyword>
<keyword evidence="13" id="KW-1185">Reference proteome</keyword>
<dbReference type="InterPro" id="IPR039421">
    <property type="entry name" value="Type_1_exporter"/>
</dbReference>
<organism evidence="12 13">
    <name type="scientific">Haloplanus ruber</name>
    <dbReference type="NCBI Taxonomy" id="869892"/>
    <lineage>
        <taxon>Archaea</taxon>
        <taxon>Methanobacteriati</taxon>
        <taxon>Methanobacteriota</taxon>
        <taxon>Stenosarchaea group</taxon>
        <taxon>Halobacteria</taxon>
        <taxon>Halobacteriales</taxon>
        <taxon>Haloferacaceae</taxon>
        <taxon>Haloplanus</taxon>
    </lineage>
</organism>
<dbReference type="SMART" id="SM00382">
    <property type="entry name" value="AAA"/>
    <property type="match status" value="1"/>
</dbReference>
<evidence type="ECO:0000313" key="12">
    <source>
        <dbReference type="EMBL" id="MFD1633379.1"/>
    </source>
</evidence>
<sequence>MTDLREKLQAVYKAARFRPWLGTTIVVLSFVTALLEGIGLSFLLPILEIAQSPSSPAEADGIFGFFTRAYALLGVPFQLEYLIIGIAAVMTVRFALTFLTAWLRSVFGLGYQRELRKELFDSVMYGPIEYIDEVGSDELLNSLITETNKGGGVLMMTFSIVGTGLRGVVYLCLAAVLSPTLTAVALVSLGVSTIVVRYGLEPAYGVGDKSANVNDRIQAISQTSFQGVRDIRLFNMQEELSGRMTDALDDYLNINVRLRRNQAALNNLNKFTNALVVFGLVYVGFTYTGLSVSRLGVFLFAVFRLSPVLNQLNTQIYGLDGQLPHVVRIHARLREISERKSAMSTDGAPVNSVETIRFEGVSFAYEGDSTVLQDISFEVGRGEEIALVGPSGAGKSTVVSLLGRLRNPNAGRILADGTPISEFDTDEWRDCIAIVRQSPFIFNGTLRENVTIGNRDASQREIERVCEVAQVTEFLSGLPDRYETELGENGVRLSGGQKQRVAIARALLKEADILVLDEATSELDTNIERDVYRGIRELENRFATISIAHRLSTVSDADRIYTFVNGRITEVGTHTQLLDSEGDYADLYTTQS</sequence>
<keyword evidence="3" id="KW-1003">Cell membrane</keyword>
<dbReference type="InterPro" id="IPR027417">
    <property type="entry name" value="P-loop_NTPase"/>
</dbReference>
<keyword evidence="4 9" id="KW-0812">Transmembrane</keyword>
<feature type="domain" description="ABC transporter" evidence="10">
    <location>
        <begin position="356"/>
        <end position="590"/>
    </location>
</feature>
<evidence type="ECO:0000256" key="1">
    <source>
        <dbReference type="ARBA" id="ARBA00004651"/>
    </source>
</evidence>
<evidence type="ECO:0000256" key="9">
    <source>
        <dbReference type="SAM" id="Phobius"/>
    </source>
</evidence>
<keyword evidence="6 12" id="KW-0067">ATP-binding</keyword>
<dbReference type="SUPFAM" id="SSF90123">
    <property type="entry name" value="ABC transporter transmembrane region"/>
    <property type="match status" value="1"/>
</dbReference>
<feature type="domain" description="ABC transmembrane type-1" evidence="11">
    <location>
        <begin position="25"/>
        <end position="321"/>
    </location>
</feature>
<dbReference type="Proteomes" id="UP001597075">
    <property type="component" value="Unassembled WGS sequence"/>
</dbReference>
<feature type="transmembrane region" description="Helical" evidence="9">
    <location>
        <begin position="153"/>
        <end position="177"/>
    </location>
</feature>
<keyword evidence="5" id="KW-0547">Nucleotide-binding</keyword>
<evidence type="ECO:0000256" key="3">
    <source>
        <dbReference type="ARBA" id="ARBA00022475"/>
    </source>
</evidence>
<dbReference type="SUPFAM" id="SSF52540">
    <property type="entry name" value="P-loop containing nucleoside triphosphate hydrolases"/>
    <property type="match status" value="1"/>
</dbReference>
<dbReference type="InterPro" id="IPR036640">
    <property type="entry name" value="ABC1_TM_sf"/>
</dbReference>
<reference evidence="12 13" key="1">
    <citation type="journal article" date="2019" name="Int. J. Syst. Evol. Microbiol.">
        <title>The Global Catalogue of Microorganisms (GCM) 10K type strain sequencing project: providing services to taxonomists for standard genome sequencing and annotation.</title>
        <authorList>
            <consortium name="The Broad Institute Genomics Platform"/>
            <consortium name="The Broad Institute Genome Sequencing Center for Infectious Disease"/>
            <person name="Wu L."/>
            <person name="Ma J."/>
        </authorList>
    </citation>
    <scope>NUCLEOTIDE SEQUENCE [LARGE SCALE GENOMIC DNA]</scope>
    <source>
        <strain evidence="12 13">CGMCC 1.10594</strain>
    </source>
</reference>
<dbReference type="PROSITE" id="PS50929">
    <property type="entry name" value="ABC_TM1F"/>
    <property type="match status" value="1"/>
</dbReference>
<evidence type="ECO:0000313" key="13">
    <source>
        <dbReference type="Proteomes" id="UP001597075"/>
    </source>
</evidence>
<proteinExistence type="predicted"/>
<dbReference type="Gene3D" id="3.40.50.300">
    <property type="entry name" value="P-loop containing nucleotide triphosphate hydrolases"/>
    <property type="match status" value="1"/>
</dbReference>
<dbReference type="PROSITE" id="PS00211">
    <property type="entry name" value="ABC_TRANSPORTER_1"/>
    <property type="match status" value="1"/>
</dbReference>
<dbReference type="InterPro" id="IPR017871">
    <property type="entry name" value="ABC_transporter-like_CS"/>
</dbReference>
<comment type="subcellular location">
    <subcellularLocation>
        <location evidence="1">Cell membrane</location>
        <topology evidence="1">Multi-pass membrane protein</topology>
    </subcellularLocation>
</comment>
<evidence type="ECO:0000256" key="6">
    <source>
        <dbReference type="ARBA" id="ARBA00022840"/>
    </source>
</evidence>
<dbReference type="InterPro" id="IPR011527">
    <property type="entry name" value="ABC1_TM_dom"/>
</dbReference>
<dbReference type="Pfam" id="PF00005">
    <property type="entry name" value="ABC_tran"/>
    <property type="match status" value="1"/>
</dbReference>
<dbReference type="EMBL" id="JBHUDL010000009">
    <property type="protein sequence ID" value="MFD1633379.1"/>
    <property type="molecule type" value="Genomic_DNA"/>
</dbReference>
<dbReference type="Gene3D" id="1.20.1560.10">
    <property type="entry name" value="ABC transporter type 1, transmembrane domain"/>
    <property type="match status" value="1"/>
</dbReference>
<protein>
    <submittedName>
        <fullName evidence="12">ABC transporter ATP-binding protein</fullName>
    </submittedName>
</protein>
<dbReference type="InterPro" id="IPR003439">
    <property type="entry name" value="ABC_transporter-like_ATP-bd"/>
</dbReference>
<evidence type="ECO:0000256" key="8">
    <source>
        <dbReference type="ARBA" id="ARBA00023136"/>
    </source>
</evidence>
<feature type="transmembrane region" description="Helical" evidence="9">
    <location>
        <begin position="275"/>
        <end position="303"/>
    </location>
</feature>
<evidence type="ECO:0000256" key="5">
    <source>
        <dbReference type="ARBA" id="ARBA00022741"/>
    </source>
</evidence>
<dbReference type="AlphaFoldDB" id="A0ABD6CW52"/>
<evidence type="ECO:0000256" key="2">
    <source>
        <dbReference type="ARBA" id="ARBA00022448"/>
    </source>
</evidence>
<keyword evidence="7 9" id="KW-1133">Transmembrane helix</keyword>
<dbReference type="GO" id="GO:0055085">
    <property type="term" value="P:transmembrane transport"/>
    <property type="evidence" value="ECO:0007669"/>
    <property type="project" value="UniProtKB-ARBA"/>
</dbReference>
<feature type="transmembrane region" description="Helical" evidence="9">
    <location>
        <begin position="20"/>
        <end position="47"/>
    </location>
</feature>
<feature type="transmembrane region" description="Helical" evidence="9">
    <location>
        <begin position="81"/>
        <end position="103"/>
    </location>
</feature>
<evidence type="ECO:0000259" key="11">
    <source>
        <dbReference type="PROSITE" id="PS50929"/>
    </source>
</evidence>
<dbReference type="GO" id="GO:0005524">
    <property type="term" value="F:ATP binding"/>
    <property type="evidence" value="ECO:0007669"/>
    <property type="project" value="UniProtKB-KW"/>
</dbReference>
<accession>A0ABD6CW52</accession>
<keyword evidence="2" id="KW-0813">Transport</keyword>
<comment type="caution">
    <text evidence="12">The sequence shown here is derived from an EMBL/GenBank/DDBJ whole genome shotgun (WGS) entry which is preliminary data.</text>
</comment>
<name>A0ABD6CW52_9EURY</name>
<dbReference type="PANTHER" id="PTHR24221:SF654">
    <property type="entry name" value="ATP-BINDING CASSETTE SUB-FAMILY B MEMBER 6"/>
    <property type="match status" value="1"/>
</dbReference>
<dbReference type="RefSeq" id="WP_256405734.1">
    <property type="nucleotide sequence ID" value="NZ_CP187151.1"/>
</dbReference>
<evidence type="ECO:0000256" key="4">
    <source>
        <dbReference type="ARBA" id="ARBA00022692"/>
    </source>
</evidence>
<evidence type="ECO:0000256" key="7">
    <source>
        <dbReference type="ARBA" id="ARBA00022989"/>
    </source>
</evidence>
<dbReference type="PANTHER" id="PTHR24221">
    <property type="entry name" value="ATP-BINDING CASSETTE SUB-FAMILY B"/>
    <property type="match status" value="1"/>
</dbReference>
<feature type="transmembrane region" description="Helical" evidence="9">
    <location>
        <begin position="183"/>
        <end position="200"/>
    </location>
</feature>
<dbReference type="PROSITE" id="PS50893">
    <property type="entry name" value="ABC_TRANSPORTER_2"/>
    <property type="match status" value="1"/>
</dbReference>
<dbReference type="Pfam" id="PF00664">
    <property type="entry name" value="ABC_membrane"/>
    <property type="match status" value="1"/>
</dbReference>
<dbReference type="FunFam" id="3.40.50.300:FF:000221">
    <property type="entry name" value="Multidrug ABC transporter ATP-binding protein"/>
    <property type="match status" value="1"/>
</dbReference>
<evidence type="ECO:0000259" key="10">
    <source>
        <dbReference type="PROSITE" id="PS50893"/>
    </source>
</evidence>
<dbReference type="InterPro" id="IPR003593">
    <property type="entry name" value="AAA+_ATPase"/>
</dbReference>